<gene>
    <name evidence="3" type="ORF">EGR_09638</name>
</gene>
<evidence type="ECO:0000313" key="3">
    <source>
        <dbReference type="EMBL" id="EUB55497.1"/>
    </source>
</evidence>
<protein>
    <submittedName>
        <fullName evidence="3">Uncharacterized protein</fullName>
    </submittedName>
</protein>
<keyword evidence="2" id="KW-0812">Transmembrane</keyword>
<evidence type="ECO:0000256" key="2">
    <source>
        <dbReference type="SAM" id="Phobius"/>
    </source>
</evidence>
<evidence type="ECO:0000256" key="1">
    <source>
        <dbReference type="SAM" id="MobiDB-lite"/>
    </source>
</evidence>
<keyword evidence="2" id="KW-0472">Membrane</keyword>
<dbReference type="Proteomes" id="UP000019149">
    <property type="component" value="Unassembled WGS sequence"/>
</dbReference>
<dbReference type="OrthoDB" id="10445625at2759"/>
<proteinExistence type="predicted"/>
<comment type="caution">
    <text evidence="3">The sequence shown here is derived from an EMBL/GenBank/DDBJ whole genome shotgun (WGS) entry which is preliminary data.</text>
</comment>
<accession>W6UAL5</accession>
<feature type="transmembrane region" description="Helical" evidence="2">
    <location>
        <begin position="12"/>
        <end position="34"/>
    </location>
</feature>
<dbReference type="AlphaFoldDB" id="W6UAL5"/>
<feature type="region of interest" description="Disordered" evidence="1">
    <location>
        <begin position="92"/>
        <end position="127"/>
    </location>
</feature>
<reference evidence="3 4" key="1">
    <citation type="journal article" date="2013" name="Nat. Genet.">
        <title>The genome of the hydatid tapeworm Echinococcus granulosus.</title>
        <authorList>
            <person name="Zheng H."/>
            <person name="Zhang W."/>
            <person name="Zhang L."/>
            <person name="Zhang Z."/>
            <person name="Li J."/>
            <person name="Lu G."/>
            <person name="Zhu Y."/>
            <person name="Wang Y."/>
            <person name="Huang Y."/>
            <person name="Liu J."/>
            <person name="Kang H."/>
            <person name="Chen J."/>
            <person name="Wang L."/>
            <person name="Chen A."/>
            <person name="Yu S."/>
            <person name="Gao Z."/>
            <person name="Jin L."/>
            <person name="Gu W."/>
            <person name="Wang Z."/>
            <person name="Zhao L."/>
            <person name="Shi B."/>
            <person name="Wen H."/>
            <person name="Lin R."/>
            <person name="Jones M.K."/>
            <person name="Brejova B."/>
            <person name="Vinar T."/>
            <person name="Zhao G."/>
            <person name="McManus D.P."/>
            <person name="Chen Z."/>
            <person name="Zhou Y."/>
            <person name="Wang S."/>
        </authorList>
    </citation>
    <scope>NUCLEOTIDE SEQUENCE [LARGE SCALE GENOMIC DNA]</scope>
</reference>
<sequence length="127" mass="14993">MSKELTISEKYILMEMIFAEVFYFLQLAVFLYLIRRWYRGDEAVRVKLKVPEKRDTLLRHDWVSILTNYYLDNTPTVKLSDLSIGSELSVRRRKREGLAKRPPGETSDQHNLHNAPSSLGIHNEEWL</sequence>
<dbReference type="GeneID" id="36345353"/>
<dbReference type="RefSeq" id="XP_024346693.1">
    <property type="nucleotide sequence ID" value="XM_024498887.1"/>
</dbReference>
<dbReference type="CTD" id="36345353"/>
<dbReference type="KEGG" id="egl:EGR_09638"/>
<dbReference type="EMBL" id="APAU02000158">
    <property type="protein sequence ID" value="EUB55497.1"/>
    <property type="molecule type" value="Genomic_DNA"/>
</dbReference>
<feature type="compositionally biased region" description="Basic and acidic residues" evidence="1">
    <location>
        <begin position="96"/>
        <end position="111"/>
    </location>
</feature>
<keyword evidence="4" id="KW-1185">Reference proteome</keyword>
<keyword evidence="2" id="KW-1133">Transmembrane helix</keyword>
<organism evidence="3 4">
    <name type="scientific">Echinococcus granulosus</name>
    <name type="common">Hydatid tapeworm</name>
    <dbReference type="NCBI Taxonomy" id="6210"/>
    <lineage>
        <taxon>Eukaryota</taxon>
        <taxon>Metazoa</taxon>
        <taxon>Spiralia</taxon>
        <taxon>Lophotrochozoa</taxon>
        <taxon>Platyhelminthes</taxon>
        <taxon>Cestoda</taxon>
        <taxon>Eucestoda</taxon>
        <taxon>Cyclophyllidea</taxon>
        <taxon>Taeniidae</taxon>
        <taxon>Echinococcus</taxon>
        <taxon>Echinococcus granulosus group</taxon>
    </lineage>
</organism>
<evidence type="ECO:0000313" key="4">
    <source>
        <dbReference type="Proteomes" id="UP000019149"/>
    </source>
</evidence>
<name>W6UAL5_ECHGR</name>